<dbReference type="GO" id="GO:0016020">
    <property type="term" value="C:membrane"/>
    <property type="evidence" value="ECO:0007669"/>
    <property type="project" value="TreeGrafter"/>
</dbReference>
<dbReference type="EnsemblProtists" id="EOD09748">
    <property type="protein sequence ID" value="EOD09748"/>
    <property type="gene ID" value="EMIHUDRAFT_55028"/>
</dbReference>
<dbReference type="AlphaFoldDB" id="A0A0D3IER3"/>
<dbReference type="PROSITE" id="PS50244">
    <property type="entry name" value="S5A_REDUCTASE"/>
    <property type="match status" value="1"/>
</dbReference>
<protein>
    <recommendedName>
        <fullName evidence="5">Steroid 5-alpha reductase C-terminal domain-containing protein</fullName>
    </recommendedName>
</protein>
<dbReference type="PaxDb" id="2903-EOD09748"/>
<organism evidence="3 4">
    <name type="scientific">Emiliania huxleyi (strain CCMP1516)</name>
    <dbReference type="NCBI Taxonomy" id="280463"/>
    <lineage>
        <taxon>Eukaryota</taxon>
        <taxon>Haptista</taxon>
        <taxon>Haptophyta</taxon>
        <taxon>Prymnesiophyceae</taxon>
        <taxon>Isochrysidales</taxon>
        <taxon>Noelaerhabdaceae</taxon>
        <taxon>Emiliania</taxon>
    </lineage>
</organism>
<dbReference type="PANTHER" id="PTHR32251:SF23">
    <property type="entry name" value="3-OXO-5-ALPHA-STEROID 4-DEHYDROGENASE (DUF1295)"/>
    <property type="match status" value="1"/>
</dbReference>
<dbReference type="KEGG" id="ehx:EMIHUDRAFT_55028"/>
<proteinExistence type="predicted"/>
<feature type="transmembrane region" description="Helical" evidence="1">
    <location>
        <begin position="20"/>
        <end position="36"/>
    </location>
</feature>
<evidence type="ECO:0000256" key="2">
    <source>
        <dbReference type="SAM" id="SignalP"/>
    </source>
</evidence>
<reference evidence="3" key="2">
    <citation type="submission" date="2024-10" db="UniProtKB">
        <authorList>
            <consortium name="EnsemblProtists"/>
        </authorList>
    </citation>
    <scope>IDENTIFICATION</scope>
</reference>
<keyword evidence="1" id="KW-0472">Membrane</keyword>
<evidence type="ECO:0000313" key="4">
    <source>
        <dbReference type="Proteomes" id="UP000013827"/>
    </source>
</evidence>
<dbReference type="PANTHER" id="PTHR32251">
    <property type="entry name" value="3-OXO-5-ALPHA-STEROID 4-DEHYDROGENASE"/>
    <property type="match status" value="1"/>
</dbReference>
<evidence type="ECO:0000313" key="3">
    <source>
        <dbReference type="EnsemblProtists" id="EOD09748"/>
    </source>
</evidence>
<dbReference type="STRING" id="2903.R1BIT1"/>
<dbReference type="GeneID" id="17256014"/>
<keyword evidence="2" id="KW-0732">Signal</keyword>
<keyword evidence="1" id="KW-1133">Transmembrane helix</keyword>
<dbReference type="Proteomes" id="UP000013827">
    <property type="component" value="Unassembled WGS sequence"/>
</dbReference>
<feature type="transmembrane region" description="Helical" evidence="1">
    <location>
        <begin position="88"/>
        <end position="115"/>
    </location>
</feature>
<dbReference type="eggNOG" id="KOG4650">
    <property type="taxonomic scope" value="Eukaryota"/>
</dbReference>
<dbReference type="HOGENOM" id="CLU_043418_3_1_1"/>
<dbReference type="RefSeq" id="XP_005762177.1">
    <property type="nucleotide sequence ID" value="XM_005762120.1"/>
</dbReference>
<reference evidence="4" key="1">
    <citation type="journal article" date="2013" name="Nature">
        <title>Pan genome of the phytoplankton Emiliania underpins its global distribution.</title>
        <authorList>
            <person name="Read B.A."/>
            <person name="Kegel J."/>
            <person name="Klute M.J."/>
            <person name="Kuo A."/>
            <person name="Lefebvre S.C."/>
            <person name="Maumus F."/>
            <person name="Mayer C."/>
            <person name="Miller J."/>
            <person name="Monier A."/>
            <person name="Salamov A."/>
            <person name="Young J."/>
            <person name="Aguilar M."/>
            <person name="Claverie J.M."/>
            <person name="Frickenhaus S."/>
            <person name="Gonzalez K."/>
            <person name="Herman E.K."/>
            <person name="Lin Y.C."/>
            <person name="Napier J."/>
            <person name="Ogata H."/>
            <person name="Sarno A.F."/>
            <person name="Shmutz J."/>
            <person name="Schroeder D."/>
            <person name="de Vargas C."/>
            <person name="Verret F."/>
            <person name="von Dassow P."/>
            <person name="Valentin K."/>
            <person name="Van de Peer Y."/>
            <person name="Wheeler G."/>
            <person name="Dacks J.B."/>
            <person name="Delwiche C.F."/>
            <person name="Dyhrman S.T."/>
            <person name="Glockner G."/>
            <person name="John U."/>
            <person name="Richards T."/>
            <person name="Worden A.Z."/>
            <person name="Zhang X."/>
            <person name="Grigoriev I.V."/>
            <person name="Allen A.E."/>
            <person name="Bidle K."/>
            <person name="Borodovsky M."/>
            <person name="Bowler C."/>
            <person name="Brownlee C."/>
            <person name="Cock J.M."/>
            <person name="Elias M."/>
            <person name="Gladyshev V.N."/>
            <person name="Groth M."/>
            <person name="Guda C."/>
            <person name="Hadaegh A."/>
            <person name="Iglesias-Rodriguez M.D."/>
            <person name="Jenkins J."/>
            <person name="Jones B.M."/>
            <person name="Lawson T."/>
            <person name="Leese F."/>
            <person name="Lindquist E."/>
            <person name="Lobanov A."/>
            <person name="Lomsadze A."/>
            <person name="Malik S.B."/>
            <person name="Marsh M.E."/>
            <person name="Mackinder L."/>
            <person name="Mock T."/>
            <person name="Mueller-Roeber B."/>
            <person name="Pagarete A."/>
            <person name="Parker M."/>
            <person name="Probert I."/>
            <person name="Quesneville H."/>
            <person name="Raines C."/>
            <person name="Rensing S.A."/>
            <person name="Riano-Pachon D.M."/>
            <person name="Richier S."/>
            <person name="Rokitta S."/>
            <person name="Shiraiwa Y."/>
            <person name="Soanes D.M."/>
            <person name="van der Giezen M."/>
            <person name="Wahlund T.M."/>
            <person name="Williams B."/>
            <person name="Wilson W."/>
            <person name="Wolfe G."/>
            <person name="Wurch L.L."/>
        </authorList>
    </citation>
    <scope>NUCLEOTIDE SEQUENCE</scope>
</reference>
<evidence type="ECO:0000256" key="1">
    <source>
        <dbReference type="SAM" id="Phobius"/>
    </source>
</evidence>
<feature type="signal peptide" evidence="2">
    <location>
        <begin position="1"/>
        <end position="17"/>
    </location>
</feature>
<keyword evidence="1" id="KW-0812">Transmembrane</keyword>
<dbReference type="InterPro" id="IPR010721">
    <property type="entry name" value="UstE-like"/>
</dbReference>
<name>A0A0D3IER3_EMIH1</name>
<accession>A0A0D3IER3</accession>
<keyword evidence="4" id="KW-1185">Reference proteome</keyword>
<evidence type="ECO:0008006" key="5">
    <source>
        <dbReference type="Google" id="ProtNLM"/>
    </source>
</evidence>
<sequence length="189" mass="21394">INLAFWLASLGLGKTWPVDFIWSCFPPLLCLLIIVREPETGVCERRIVGCTLVATWGFRLTHNFVSRGGVGHEDWRYSDMRRTFGRHFWWASLFSVFLGQAAFLFSACLSLYGVLCAPEPLTATDAAGAAVCFGAVLLEAASDLQMDAFVAARREHRTDATVIDRGLWMWSRHPNYLGELTWWWGLYLL</sequence>
<feature type="chain" id="PRO_5044285548" description="Steroid 5-alpha reductase C-terminal domain-containing protein" evidence="2">
    <location>
        <begin position="18"/>
        <end position="189"/>
    </location>
</feature>
<dbReference type="Gene3D" id="1.20.120.1630">
    <property type="match status" value="1"/>
</dbReference>
<dbReference type="Pfam" id="PF06966">
    <property type="entry name" value="DUF1295"/>
    <property type="match status" value="1"/>
</dbReference>